<dbReference type="GO" id="GO:0036503">
    <property type="term" value="P:ERAD pathway"/>
    <property type="evidence" value="ECO:0007669"/>
    <property type="project" value="TreeGrafter"/>
</dbReference>
<evidence type="ECO:0000256" key="2">
    <source>
        <dbReference type="ARBA" id="ARBA00018534"/>
    </source>
</evidence>
<evidence type="ECO:0000313" key="5">
    <source>
        <dbReference type="EMBL" id="KAG7549051.1"/>
    </source>
</evidence>
<keyword evidence="6" id="KW-1185">Reference proteome</keyword>
<evidence type="ECO:0000256" key="3">
    <source>
        <dbReference type="ARBA" id="ARBA00022729"/>
    </source>
</evidence>
<proteinExistence type="inferred from homology"/>
<evidence type="ECO:0000256" key="4">
    <source>
        <dbReference type="SAM" id="SignalP"/>
    </source>
</evidence>
<feature type="chain" id="PRO_5035474868" description="Long chronological lifespan protein 2" evidence="4">
    <location>
        <begin position="29"/>
        <end position="155"/>
    </location>
</feature>
<comment type="caution">
    <text evidence="5">The sequence shown here is derived from an EMBL/GenBank/DDBJ whole genome shotgun (WGS) entry which is preliminary data.</text>
</comment>
<dbReference type="InterPro" id="IPR034543">
    <property type="entry name" value="LCL2"/>
</dbReference>
<feature type="signal peptide" evidence="4">
    <location>
        <begin position="1"/>
        <end position="28"/>
    </location>
</feature>
<evidence type="ECO:0000256" key="1">
    <source>
        <dbReference type="ARBA" id="ARBA00010545"/>
    </source>
</evidence>
<dbReference type="AlphaFoldDB" id="A0A8K0JMV2"/>
<dbReference type="PANTHER" id="PTHR38425:SF1">
    <property type="entry name" value="LONG CHRONOLOGICAL LIFESPAN PROTEIN 2"/>
    <property type="match status" value="1"/>
</dbReference>
<accession>A0A8K0JMV2</accession>
<name>A0A8K0JMV2_9TREE</name>
<dbReference type="PANTHER" id="PTHR38425">
    <property type="entry name" value="LONG CHRONOLOGICAL LIFESPAN PROTEIN 2"/>
    <property type="match status" value="1"/>
</dbReference>
<gene>
    <name evidence="5" type="ORF">FFLO_03087</name>
</gene>
<sequence>MSTAHRSSTLKLSIFLLALLLFTQTVAAQFEGMFNNMFGQQQQRGHHHHHGQEQGSGHGVRGWDLQDAASCWNGHVCSGTGNCVVSPKECPCPYPEDYKCFLPQPSRSILDKLHLSNSGSASKSSNTESFVCIRANAGRSVEKECERVRRLGGAI</sequence>
<dbReference type="Proteomes" id="UP000812966">
    <property type="component" value="Unassembled WGS sequence"/>
</dbReference>
<comment type="similarity">
    <text evidence="1">Belongs to the LCL2 family.</text>
</comment>
<keyword evidence="3 4" id="KW-0732">Signal</keyword>
<organism evidence="5 6">
    <name type="scientific">Filobasidium floriforme</name>
    <dbReference type="NCBI Taxonomy" id="5210"/>
    <lineage>
        <taxon>Eukaryota</taxon>
        <taxon>Fungi</taxon>
        <taxon>Dikarya</taxon>
        <taxon>Basidiomycota</taxon>
        <taxon>Agaricomycotina</taxon>
        <taxon>Tremellomycetes</taxon>
        <taxon>Filobasidiales</taxon>
        <taxon>Filobasidiaceae</taxon>
        <taxon>Filobasidium</taxon>
    </lineage>
</organism>
<protein>
    <recommendedName>
        <fullName evidence="2">Long chronological lifespan protein 2</fullName>
    </recommendedName>
</protein>
<reference evidence="5" key="1">
    <citation type="submission" date="2020-04" db="EMBL/GenBank/DDBJ databases">
        <title>Analysis of mating type loci in Filobasidium floriforme.</title>
        <authorList>
            <person name="Nowrousian M."/>
        </authorList>
    </citation>
    <scope>NUCLEOTIDE SEQUENCE</scope>
    <source>
        <strain evidence="5">CBS 6242</strain>
    </source>
</reference>
<dbReference type="EMBL" id="JABELV010000054">
    <property type="protein sequence ID" value="KAG7549051.1"/>
    <property type="molecule type" value="Genomic_DNA"/>
</dbReference>
<evidence type="ECO:0000313" key="6">
    <source>
        <dbReference type="Proteomes" id="UP000812966"/>
    </source>
</evidence>